<reference evidence="1 2" key="1">
    <citation type="submission" date="2020-08" db="EMBL/GenBank/DDBJ databases">
        <title>Genomic Encyclopedia of Type Strains, Phase IV (KMG-IV): sequencing the most valuable type-strain genomes for metagenomic binning, comparative biology and taxonomic classification.</title>
        <authorList>
            <person name="Goeker M."/>
        </authorList>
    </citation>
    <scope>NUCLEOTIDE SEQUENCE [LARGE SCALE GENOMIC DNA]</scope>
    <source>
        <strain evidence="1 2">DSM 5391</strain>
    </source>
</reference>
<name>A0A7X0LWK0_9BACI</name>
<evidence type="ECO:0000313" key="1">
    <source>
        <dbReference type="EMBL" id="MBB6446788.1"/>
    </source>
</evidence>
<proteinExistence type="predicted"/>
<keyword evidence="2" id="KW-1185">Reference proteome</keyword>
<dbReference type="Proteomes" id="UP000531594">
    <property type="component" value="Unassembled WGS sequence"/>
</dbReference>
<sequence>MRYTAAKVYNIEETRGCPSFAFGAAPLIM</sequence>
<comment type="caution">
    <text evidence="1">The sequence shown here is derived from an EMBL/GenBank/DDBJ whole genome shotgun (WGS) entry which is preliminary data.</text>
</comment>
<organism evidence="1 2">
    <name type="scientific">Bacillus benzoevorans</name>
    <dbReference type="NCBI Taxonomy" id="1456"/>
    <lineage>
        <taxon>Bacteria</taxon>
        <taxon>Bacillati</taxon>
        <taxon>Bacillota</taxon>
        <taxon>Bacilli</taxon>
        <taxon>Bacillales</taxon>
        <taxon>Bacillaceae</taxon>
        <taxon>Bacillus</taxon>
    </lineage>
</organism>
<dbReference type="AlphaFoldDB" id="A0A7X0LWK0"/>
<gene>
    <name evidence="1" type="ORF">HNR53_003452</name>
</gene>
<protein>
    <submittedName>
        <fullName evidence="1">Uncharacterized protein</fullName>
    </submittedName>
</protein>
<dbReference type="EMBL" id="JACHGK010000013">
    <property type="protein sequence ID" value="MBB6446788.1"/>
    <property type="molecule type" value="Genomic_DNA"/>
</dbReference>
<accession>A0A7X0LWK0</accession>
<evidence type="ECO:0000313" key="2">
    <source>
        <dbReference type="Proteomes" id="UP000531594"/>
    </source>
</evidence>